<dbReference type="InterPro" id="IPR000522">
    <property type="entry name" value="ABC_transptr_permease_BtuC"/>
</dbReference>
<dbReference type="EMBL" id="JBBIAA010000037">
    <property type="protein sequence ID" value="MEJ5946881.1"/>
    <property type="molecule type" value="Genomic_DNA"/>
</dbReference>
<evidence type="ECO:0000256" key="6">
    <source>
        <dbReference type="ARBA" id="ARBA00022989"/>
    </source>
</evidence>
<accession>A0ABU8RPC1</accession>
<organism evidence="10 11">
    <name type="scientific">Pseudokineococcus basanitobsidens</name>
    <dbReference type="NCBI Taxonomy" id="1926649"/>
    <lineage>
        <taxon>Bacteria</taxon>
        <taxon>Bacillati</taxon>
        <taxon>Actinomycetota</taxon>
        <taxon>Actinomycetes</taxon>
        <taxon>Kineosporiales</taxon>
        <taxon>Kineosporiaceae</taxon>
        <taxon>Pseudokineococcus</taxon>
    </lineage>
</organism>
<dbReference type="Gene3D" id="1.10.3470.10">
    <property type="entry name" value="ABC transporter involved in vitamin B12 uptake, BtuC"/>
    <property type="match status" value="1"/>
</dbReference>
<dbReference type="CDD" id="cd06550">
    <property type="entry name" value="TM_ABC_iron-siderophores_like"/>
    <property type="match status" value="1"/>
</dbReference>
<dbReference type="RefSeq" id="WP_339576259.1">
    <property type="nucleotide sequence ID" value="NZ_JBBIAA010000037.1"/>
</dbReference>
<name>A0ABU8RPC1_9ACTN</name>
<evidence type="ECO:0000256" key="3">
    <source>
        <dbReference type="ARBA" id="ARBA00022448"/>
    </source>
</evidence>
<feature type="compositionally biased region" description="Low complexity" evidence="8">
    <location>
        <begin position="1"/>
        <end position="21"/>
    </location>
</feature>
<comment type="subcellular location">
    <subcellularLocation>
        <location evidence="1">Cell membrane</location>
        <topology evidence="1">Multi-pass membrane protein</topology>
    </subcellularLocation>
</comment>
<proteinExistence type="inferred from homology"/>
<evidence type="ECO:0000256" key="2">
    <source>
        <dbReference type="ARBA" id="ARBA00007935"/>
    </source>
</evidence>
<dbReference type="SUPFAM" id="SSF81345">
    <property type="entry name" value="ABC transporter involved in vitamin B12 uptake, BtuC"/>
    <property type="match status" value="1"/>
</dbReference>
<keyword evidence="5 9" id="KW-0812">Transmembrane</keyword>
<feature type="transmembrane region" description="Helical" evidence="9">
    <location>
        <begin position="180"/>
        <end position="201"/>
    </location>
</feature>
<reference evidence="10 11" key="1">
    <citation type="journal article" date="2017" name="Int. J. Syst. Evol. Microbiol.">
        <title>Pseudokineococcus basanitobsidens sp. nov., isolated from volcanic rock.</title>
        <authorList>
            <person name="Lee D.W."/>
            <person name="Park M.Y."/>
            <person name="Kim J.J."/>
            <person name="Kim B.S."/>
        </authorList>
    </citation>
    <scope>NUCLEOTIDE SEQUENCE [LARGE SCALE GENOMIC DNA]</scope>
    <source>
        <strain evidence="10 11">DSM 103726</strain>
    </source>
</reference>
<gene>
    <name evidence="10" type="ORF">WDZ17_16420</name>
</gene>
<feature type="transmembrane region" description="Helical" evidence="9">
    <location>
        <begin position="122"/>
        <end position="143"/>
    </location>
</feature>
<feature type="transmembrane region" description="Helical" evidence="9">
    <location>
        <begin position="340"/>
        <end position="357"/>
    </location>
</feature>
<dbReference type="Proteomes" id="UP001387100">
    <property type="component" value="Unassembled WGS sequence"/>
</dbReference>
<keyword evidence="4" id="KW-1003">Cell membrane</keyword>
<keyword evidence="11" id="KW-1185">Reference proteome</keyword>
<sequence>MSAPAPAAPAARTGAAAPADGRSARRQGARRHGAGTLWLAVVVAAAALAGAALLSLAVGSRAVPPAVVLDALLRPDRSVTDHLVVLDLRLPRTVVGLVVGAALGLAGALMQGLTRNPLADPGLLGVNAGAATAVVLAISVLGVTSPSGYVWFALVGAAVAAVVVHGVAATGREGATPVKLTLAGAAVSAMLLSVTSAVLVTDSATFDQFRFWQVGSLSGRELSVVAAVLPVLLVGAVLALAMGPVLDALSLGQDVARGLGQRTGVARAVGALAAVLLCGGATAVAGPVAFLGLAVPHVVRAVTGPSHRWLLPLSALVAPTVLLLADVLGRVVARPGELQVGIVTAVVGAPVLVLLVRRRRGAVAL</sequence>
<evidence type="ECO:0000256" key="1">
    <source>
        <dbReference type="ARBA" id="ARBA00004651"/>
    </source>
</evidence>
<feature type="transmembrane region" description="Helical" evidence="9">
    <location>
        <begin position="90"/>
        <end position="110"/>
    </location>
</feature>
<feature type="transmembrane region" description="Helical" evidence="9">
    <location>
        <begin position="149"/>
        <end position="168"/>
    </location>
</feature>
<dbReference type="PANTHER" id="PTHR30472:SF1">
    <property type="entry name" value="FE(3+) DICITRATE TRANSPORT SYSTEM PERMEASE PROTEIN FECC-RELATED"/>
    <property type="match status" value="1"/>
</dbReference>
<evidence type="ECO:0000256" key="9">
    <source>
        <dbReference type="SAM" id="Phobius"/>
    </source>
</evidence>
<feature type="transmembrane region" description="Helical" evidence="9">
    <location>
        <begin position="264"/>
        <end position="289"/>
    </location>
</feature>
<keyword evidence="6 9" id="KW-1133">Transmembrane helix</keyword>
<feature type="transmembrane region" description="Helical" evidence="9">
    <location>
        <begin position="221"/>
        <end position="243"/>
    </location>
</feature>
<feature type="region of interest" description="Disordered" evidence="8">
    <location>
        <begin position="1"/>
        <end position="28"/>
    </location>
</feature>
<evidence type="ECO:0000313" key="10">
    <source>
        <dbReference type="EMBL" id="MEJ5946881.1"/>
    </source>
</evidence>
<dbReference type="Pfam" id="PF01032">
    <property type="entry name" value="FecCD"/>
    <property type="match status" value="1"/>
</dbReference>
<dbReference type="InterPro" id="IPR037294">
    <property type="entry name" value="ABC_BtuC-like"/>
</dbReference>
<evidence type="ECO:0000256" key="5">
    <source>
        <dbReference type="ARBA" id="ARBA00022692"/>
    </source>
</evidence>
<evidence type="ECO:0000256" key="8">
    <source>
        <dbReference type="SAM" id="MobiDB-lite"/>
    </source>
</evidence>
<comment type="caution">
    <text evidence="10">The sequence shown here is derived from an EMBL/GenBank/DDBJ whole genome shotgun (WGS) entry which is preliminary data.</text>
</comment>
<comment type="similarity">
    <text evidence="2">Belongs to the binding-protein-dependent transport system permease family. FecCD subfamily.</text>
</comment>
<protein>
    <submittedName>
        <fullName evidence="10">Iron chelate uptake ABC transporter family permease subunit</fullName>
    </submittedName>
</protein>
<evidence type="ECO:0000256" key="4">
    <source>
        <dbReference type="ARBA" id="ARBA00022475"/>
    </source>
</evidence>
<feature type="transmembrane region" description="Helical" evidence="9">
    <location>
        <begin position="309"/>
        <end position="328"/>
    </location>
</feature>
<keyword evidence="7 9" id="KW-0472">Membrane</keyword>
<feature type="transmembrane region" description="Helical" evidence="9">
    <location>
        <begin position="35"/>
        <end position="58"/>
    </location>
</feature>
<dbReference type="PANTHER" id="PTHR30472">
    <property type="entry name" value="FERRIC ENTEROBACTIN TRANSPORT SYSTEM PERMEASE PROTEIN"/>
    <property type="match status" value="1"/>
</dbReference>
<keyword evidence="3" id="KW-0813">Transport</keyword>
<evidence type="ECO:0000256" key="7">
    <source>
        <dbReference type="ARBA" id="ARBA00023136"/>
    </source>
</evidence>
<evidence type="ECO:0000313" key="11">
    <source>
        <dbReference type="Proteomes" id="UP001387100"/>
    </source>
</evidence>